<evidence type="ECO:0000256" key="2">
    <source>
        <dbReference type="ARBA" id="ARBA00022670"/>
    </source>
</evidence>
<evidence type="ECO:0000256" key="7">
    <source>
        <dbReference type="ARBA" id="ARBA00034000"/>
    </source>
</evidence>
<evidence type="ECO:0000256" key="5">
    <source>
        <dbReference type="ARBA" id="ARBA00022801"/>
    </source>
</evidence>
<comment type="catalytic activity">
    <reaction evidence="8">
        <text>[GlcNAc-(1-&gt;4)-Mur2Ac(oyl-L-Ala-gamma-D-Glu-L-Lys-D-Ala-D-Ala)](n)-di-trans,octa-cis-undecaprenyl diphosphate + beta-D-GlcNAc-(1-&gt;4)-Mur2Ac(oyl-L-Ala-gamma-D-Glu-L-Lys-D-Ala-D-Ala)-di-trans,octa-cis-undecaprenyl diphosphate = [GlcNAc-(1-&gt;4)-Mur2Ac(oyl-L-Ala-gamma-D-Glu-L-Lys-D-Ala-D-Ala)](n+1)-di-trans,octa-cis-undecaprenyl diphosphate + di-trans,octa-cis-undecaprenyl diphosphate + H(+)</text>
        <dbReference type="Rhea" id="RHEA:23708"/>
        <dbReference type="Rhea" id="RHEA-COMP:9602"/>
        <dbReference type="Rhea" id="RHEA-COMP:9603"/>
        <dbReference type="ChEBI" id="CHEBI:15378"/>
        <dbReference type="ChEBI" id="CHEBI:58405"/>
        <dbReference type="ChEBI" id="CHEBI:60033"/>
        <dbReference type="ChEBI" id="CHEBI:78435"/>
        <dbReference type="EC" id="2.4.99.28"/>
    </reaction>
</comment>
<keyword evidence="3" id="KW-0328">Glycosyltransferase</keyword>
<evidence type="ECO:0000259" key="10">
    <source>
        <dbReference type="PROSITE" id="PS51178"/>
    </source>
</evidence>
<dbReference type="InterPro" id="IPR023346">
    <property type="entry name" value="Lysozyme-like_dom_sf"/>
</dbReference>
<dbReference type="SMART" id="SM00740">
    <property type="entry name" value="PASTA"/>
    <property type="match status" value="1"/>
</dbReference>
<keyword evidence="9" id="KW-0812">Transmembrane</keyword>
<dbReference type="CDD" id="cd06577">
    <property type="entry name" value="PASTA_pknB"/>
    <property type="match status" value="1"/>
</dbReference>
<dbReference type="InterPro" id="IPR001264">
    <property type="entry name" value="Glyco_trans_51"/>
</dbReference>
<evidence type="ECO:0000256" key="4">
    <source>
        <dbReference type="ARBA" id="ARBA00022679"/>
    </source>
</evidence>
<feature type="domain" description="PASTA" evidence="10">
    <location>
        <begin position="674"/>
        <end position="743"/>
    </location>
</feature>
<proteinExistence type="predicted"/>
<protein>
    <submittedName>
        <fullName evidence="11">Transglycosylase domain-containing protein</fullName>
    </submittedName>
</protein>
<dbReference type="PROSITE" id="PS51178">
    <property type="entry name" value="PASTA"/>
    <property type="match status" value="1"/>
</dbReference>
<dbReference type="Pfam" id="PF00905">
    <property type="entry name" value="Transpeptidase"/>
    <property type="match status" value="1"/>
</dbReference>
<dbReference type="PANTHER" id="PTHR32282:SF33">
    <property type="entry name" value="PEPTIDOGLYCAN GLYCOSYLTRANSFERASE"/>
    <property type="match status" value="1"/>
</dbReference>
<keyword evidence="9" id="KW-1133">Transmembrane helix</keyword>
<dbReference type="InterPro" id="IPR050396">
    <property type="entry name" value="Glycosyltr_51/Transpeptidase"/>
</dbReference>
<dbReference type="RefSeq" id="WP_237818796.1">
    <property type="nucleotide sequence ID" value="NZ_JAKLTQ010000003.1"/>
</dbReference>
<reference evidence="11" key="1">
    <citation type="submission" date="2022-01" db="EMBL/GenBank/DDBJ databases">
        <authorList>
            <person name="Jo J.-H."/>
            <person name="Im W.-T."/>
        </authorList>
    </citation>
    <scope>NUCLEOTIDE SEQUENCE</scope>
    <source>
        <strain evidence="11">I2-34</strain>
    </source>
</reference>
<dbReference type="SUPFAM" id="SSF53955">
    <property type="entry name" value="Lysozyme-like"/>
    <property type="match status" value="1"/>
</dbReference>
<evidence type="ECO:0000256" key="8">
    <source>
        <dbReference type="ARBA" id="ARBA00049902"/>
    </source>
</evidence>
<evidence type="ECO:0000313" key="12">
    <source>
        <dbReference type="Proteomes" id="UP001165368"/>
    </source>
</evidence>
<dbReference type="InterPro" id="IPR036950">
    <property type="entry name" value="PBP_transglycosylase"/>
</dbReference>
<dbReference type="Pfam" id="PF03793">
    <property type="entry name" value="PASTA"/>
    <property type="match status" value="1"/>
</dbReference>
<organism evidence="11 12">
    <name type="scientific">Arthrobacter hankyongi</name>
    <dbReference type="NCBI Taxonomy" id="2904801"/>
    <lineage>
        <taxon>Bacteria</taxon>
        <taxon>Bacillati</taxon>
        <taxon>Actinomycetota</taxon>
        <taxon>Actinomycetes</taxon>
        <taxon>Micrococcales</taxon>
        <taxon>Micrococcaceae</taxon>
        <taxon>Arthrobacter</taxon>
    </lineage>
</organism>
<dbReference type="Proteomes" id="UP001165368">
    <property type="component" value="Unassembled WGS sequence"/>
</dbReference>
<comment type="caution">
    <text evidence="11">The sequence shown here is derived from an EMBL/GenBank/DDBJ whole genome shotgun (WGS) entry which is preliminary data.</text>
</comment>
<dbReference type="Gene3D" id="1.10.3810.10">
    <property type="entry name" value="Biosynthetic peptidoglycan transglycosylase-like"/>
    <property type="match status" value="1"/>
</dbReference>
<feature type="transmembrane region" description="Helical" evidence="9">
    <location>
        <begin position="20"/>
        <end position="44"/>
    </location>
</feature>
<keyword evidence="5" id="KW-0378">Hydrolase</keyword>
<keyword evidence="4" id="KW-0808">Transferase</keyword>
<gene>
    <name evidence="11" type="ORF">LVY72_06205</name>
</gene>
<dbReference type="SUPFAM" id="SSF56601">
    <property type="entry name" value="beta-lactamase/transpeptidase-like"/>
    <property type="match status" value="1"/>
</dbReference>
<keyword evidence="1" id="KW-0121">Carboxypeptidase</keyword>
<evidence type="ECO:0000256" key="9">
    <source>
        <dbReference type="SAM" id="Phobius"/>
    </source>
</evidence>
<comment type="catalytic activity">
    <reaction evidence="7">
        <text>Preferential cleavage: (Ac)2-L-Lys-D-Ala-|-D-Ala. Also transpeptidation of peptidyl-alanyl moieties that are N-acyl substituents of D-alanine.</text>
        <dbReference type="EC" id="3.4.16.4"/>
    </reaction>
</comment>
<dbReference type="Gene3D" id="3.40.710.10">
    <property type="entry name" value="DD-peptidase/beta-lactamase superfamily"/>
    <property type="match status" value="1"/>
</dbReference>
<keyword evidence="9" id="KW-0472">Membrane</keyword>
<evidence type="ECO:0000256" key="3">
    <source>
        <dbReference type="ARBA" id="ARBA00022676"/>
    </source>
</evidence>
<dbReference type="EMBL" id="JAKLTQ010000003">
    <property type="protein sequence ID" value="MCG2621508.1"/>
    <property type="molecule type" value="Genomic_DNA"/>
</dbReference>
<evidence type="ECO:0000313" key="11">
    <source>
        <dbReference type="EMBL" id="MCG2621508.1"/>
    </source>
</evidence>
<accession>A0ABS9L4J9</accession>
<dbReference type="InterPro" id="IPR012338">
    <property type="entry name" value="Beta-lactam/transpept-like"/>
</dbReference>
<keyword evidence="6" id="KW-0511">Multifunctional enzyme</keyword>
<dbReference type="Pfam" id="PF00912">
    <property type="entry name" value="Transgly"/>
    <property type="match status" value="1"/>
</dbReference>
<name>A0ABS9L4J9_9MICC</name>
<dbReference type="InterPro" id="IPR005543">
    <property type="entry name" value="PASTA_dom"/>
</dbReference>
<dbReference type="PANTHER" id="PTHR32282">
    <property type="entry name" value="BINDING PROTEIN TRANSPEPTIDASE, PUTATIVE-RELATED"/>
    <property type="match status" value="1"/>
</dbReference>
<evidence type="ECO:0000256" key="1">
    <source>
        <dbReference type="ARBA" id="ARBA00022645"/>
    </source>
</evidence>
<keyword evidence="12" id="KW-1185">Reference proteome</keyword>
<dbReference type="InterPro" id="IPR001460">
    <property type="entry name" value="PCN-bd_Tpept"/>
</dbReference>
<evidence type="ECO:0000256" key="6">
    <source>
        <dbReference type="ARBA" id="ARBA00023268"/>
    </source>
</evidence>
<dbReference type="Gene3D" id="3.30.10.20">
    <property type="match status" value="1"/>
</dbReference>
<keyword evidence="2" id="KW-0645">Protease</keyword>
<sequence>METAPRGYEDRGRNAAARSVFWMAAVAAVAVSVGSLVAPAAVAISAAGRSAVDLWDELPSELPLDTTLPQHTVLLDKNGHEFARFYSENRIDVKLDQVSDVFLQTLISTEDVRFYEHRGVDPYGVTRALVNNALSTHTQGASTITQQLVQNILVNNARDATEESVAVGDTYNAKIREARYAIELERRLSKDEILTRYVNAVYFGNLAYGVEAAARIYFRTTAAKLNRAQSALLVGMLKGPTVYDPVRHPEAAKARRNTVISTLQFRGVIDAGEARELSQAPLGLRRGSVPSGCGDSKYPFYCALVRDEILTDPAFGATPEERQDRLSRGGMTLKTALDPQAAKAAQKAVVEALGYGNRAALGTALVEPGTGRITAVAQNRKWGNGRGKTEVVYAKQAFQVGSSMKPIVLATALSRGIPATTRLEANGPYYSVLANPPGGYVNYAYRNYGVIDAYKAVRSSVNVYFVRLIERVGVVNVGKFARRLGITSLPELFGREAYLALGAYEISPLQMANAYAAFMSGGIVCRPVTVTSVVRSDTGEKLRAPDPGCHQEIDPAVADTVANILKEPFQPDGTLGLLGRLKDREAGAKTGTTNDFAANWIVGATPQLSAAVWLGDPRGGVQYPLNQVTAYGKSFTDLTGSEVAGPVWKATMEGALKGKPALALPDNEPSLASRIARQAVPDVRGLKVDEAITVLLRNDLRPVVRSKTAPGDALYPVDTVVQQSPKPGGPLRYRQKIELTLSQGSRTGITVPEER</sequence>